<comment type="subcellular location">
    <subcellularLocation>
        <location evidence="1">Membrane</location>
        <topology evidence="1">Multi-pass membrane protein</topology>
    </subcellularLocation>
</comment>
<evidence type="ECO:0000256" key="3">
    <source>
        <dbReference type="ARBA" id="ARBA00022989"/>
    </source>
</evidence>
<keyword evidence="4 5" id="KW-0472">Membrane</keyword>
<accession>A0AAF0JIG9</accession>
<protein>
    <recommendedName>
        <fullName evidence="8">DUF300-domain-containing protein</fullName>
    </recommendedName>
</protein>
<dbReference type="Pfam" id="PF03619">
    <property type="entry name" value="Solute_trans_a"/>
    <property type="match status" value="1"/>
</dbReference>
<feature type="transmembrane region" description="Helical" evidence="5">
    <location>
        <begin position="16"/>
        <end position="39"/>
    </location>
</feature>
<organism evidence="6 7">
    <name type="scientific">Malassezia psittaci</name>
    <dbReference type="NCBI Taxonomy" id="1821823"/>
    <lineage>
        <taxon>Eukaryota</taxon>
        <taxon>Fungi</taxon>
        <taxon>Dikarya</taxon>
        <taxon>Basidiomycota</taxon>
        <taxon>Ustilaginomycotina</taxon>
        <taxon>Malasseziomycetes</taxon>
        <taxon>Malasseziales</taxon>
        <taxon>Malasseziaceae</taxon>
        <taxon>Malassezia</taxon>
    </lineage>
</organism>
<evidence type="ECO:0000256" key="5">
    <source>
        <dbReference type="SAM" id="Phobius"/>
    </source>
</evidence>
<evidence type="ECO:0000313" key="6">
    <source>
        <dbReference type="EMBL" id="WFD41686.1"/>
    </source>
</evidence>
<evidence type="ECO:0008006" key="8">
    <source>
        <dbReference type="Google" id="ProtNLM"/>
    </source>
</evidence>
<sequence>MYKSDHGAAGLLPADMLIPCTLATILTISISTYSIWLQLKHYYKPHLQRYVVRILVMPLLYAFTSMISLYSLQLAEVIGLVRDLYEAVVIYCFFNLLVEKLSGESRILTLLRQRPPTPHPFPLRYFLKPIDMSDPYIFLRVKRGIQQYIQLKPILALATMILKMVGKYKDGRFDVENGYTWIALVYSTRID</sequence>
<dbReference type="SMART" id="SM01417">
    <property type="entry name" value="Solute_trans_a"/>
    <property type="match status" value="1"/>
</dbReference>
<evidence type="ECO:0000313" key="7">
    <source>
        <dbReference type="Proteomes" id="UP001214628"/>
    </source>
</evidence>
<name>A0AAF0JIG9_9BASI</name>
<evidence type="ECO:0000256" key="4">
    <source>
        <dbReference type="ARBA" id="ARBA00023136"/>
    </source>
</evidence>
<proteinExistence type="predicted"/>
<keyword evidence="3 5" id="KW-1133">Transmembrane helix</keyword>
<feature type="transmembrane region" description="Helical" evidence="5">
    <location>
        <begin position="51"/>
        <end position="72"/>
    </location>
</feature>
<dbReference type="PANTHER" id="PTHR23423">
    <property type="entry name" value="ORGANIC SOLUTE TRANSPORTER-RELATED"/>
    <property type="match status" value="1"/>
</dbReference>
<keyword evidence="2 5" id="KW-0812">Transmembrane</keyword>
<evidence type="ECO:0000256" key="2">
    <source>
        <dbReference type="ARBA" id="ARBA00022692"/>
    </source>
</evidence>
<dbReference type="InterPro" id="IPR005178">
    <property type="entry name" value="Ostalpha/TMEM184C"/>
</dbReference>
<dbReference type="AlphaFoldDB" id="A0AAF0JIG9"/>
<dbReference type="EMBL" id="CP118375">
    <property type="protein sequence ID" value="WFD41686.1"/>
    <property type="molecule type" value="Genomic_DNA"/>
</dbReference>
<reference evidence="6" key="1">
    <citation type="submission" date="2023-02" db="EMBL/GenBank/DDBJ databases">
        <title>Mating type loci evolution in Malassezia.</title>
        <authorList>
            <person name="Coelho M.A."/>
        </authorList>
    </citation>
    <scope>NUCLEOTIDE SEQUENCE</scope>
    <source>
        <strain evidence="6">CBS 14136</strain>
    </source>
</reference>
<keyword evidence="7" id="KW-1185">Reference proteome</keyword>
<dbReference type="Proteomes" id="UP001214628">
    <property type="component" value="Chromosome 1"/>
</dbReference>
<gene>
    <name evidence="6" type="ORF">MPSI1_000318</name>
</gene>
<evidence type="ECO:0000256" key="1">
    <source>
        <dbReference type="ARBA" id="ARBA00004141"/>
    </source>
</evidence>
<dbReference type="GO" id="GO:0016020">
    <property type="term" value="C:membrane"/>
    <property type="evidence" value="ECO:0007669"/>
    <property type="project" value="UniProtKB-SubCell"/>
</dbReference>